<comment type="caution">
    <text evidence="1">The sequence shown here is derived from an EMBL/GenBank/DDBJ whole genome shotgun (WGS) entry which is preliminary data.</text>
</comment>
<dbReference type="Gene3D" id="3.30.1540.10">
    <property type="entry name" value="formyl-coa transferase, domain 3"/>
    <property type="match status" value="1"/>
</dbReference>
<dbReference type="InterPro" id="IPR023606">
    <property type="entry name" value="CoA-Trfase_III_dom_1_sf"/>
</dbReference>
<sequence length="279" mass="30013">MFAHYSDSLAGVRVVSLATNLPGPLAARHLQRLGASIIKIEPPTGDAVQAFPQWYQALNKGQTIEALDLKTQPGTARFVALLTDADMLISSMRPSAAERLGLYDLVRQAGVAHIEIIGDLEAPNAPGHDLTYQAAAGVLASPQVPRVPWADLIGGYQATIAALDALREREQAQANGNNVVVHRRIGLKQGVDEAAEAFRIGATAPGEILSGAHPQYAIYKTQDGWIAVAALEPHFHTRLTALLGESFVTLAEHFAKYSTAEWLEFANQHDLPFSAVEDN</sequence>
<reference evidence="1" key="1">
    <citation type="journal article" date="2021" name="PeerJ">
        <title>Extensive microbial diversity within the chicken gut microbiome revealed by metagenomics and culture.</title>
        <authorList>
            <person name="Gilroy R."/>
            <person name="Ravi A."/>
            <person name="Getino M."/>
            <person name="Pursley I."/>
            <person name="Horton D.L."/>
            <person name="Alikhan N.F."/>
            <person name="Baker D."/>
            <person name="Gharbi K."/>
            <person name="Hall N."/>
            <person name="Watson M."/>
            <person name="Adriaenssens E.M."/>
            <person name="Foster-Nyarko E."/>
            <person name="Jarju S."/>
            <person name="Secka A."/>
            <person name="Antonio M."/>
            <person name="Oren A."/>
            <person name="Chaudhuri R.R."/>
            <person name="La Ragione R."/>
            <person name="Hildebrand F."/>
            <person name="Pallen M.J."/>
        </authorList>
    </citation>
    <scope>NUCLEOTIDE SEQUENCE</scope>
    <source>
        <strain evidence="1">ChiHjej13B12-14962</strain>
    </source>
</reference>
<evidence type="ECO:0000313" key="1">
    <source>
        <dbReference type="EMBL" id="HJF15264.1"/>
    </source>
</evidence>
<protein>
    <submittedName>
        <fullName evidence="1">CoA transferase</fullName>
    </submittedName>
</protein>
<accession>A0A921K9N9</accession>
<gene>
    <name evidence="1" type="ORF">K8V32_10785</name>
</gene>
<dbReference type="InterPro" id="IPR003673">
    <property type="entry name" value="CoA-Trfase_fam_III"/>
</dbReference>
<dbReference type="SUPFAM" id="SSF89796">
    <property type="entry name" value="CoA-transferase family III (CaiB/BaiF)"/>
    <property type="match status" value="1"/>
</dbReference>
<dbReference type="PANTHER" id="PTHR48228:SF5">
    <property type="entry name" value="ALPHA-METHYLACYL-COA RACEMASE"/>
    <property type="match status" value="1"/>
</dbReference>
<dbReference type="AlphaFoldDB" id="A0A921K9N9"/>
<organism evidence="1 2">
    <name type="scientific">Enteractinococcus helveticum</name>
    <dbReference type="NCBI Taxonomy" id="1837282"/>
    <lineage>
        <taxon>Bacteria</taxon>
        <taxon>Bacillati</taxon>
        <taxon>Actinomycetota</taxon>
        <taxon>Actinomycetes</taxon>
        <taxon>Micrococcales</taxon>
        <taxon>Micrococcaceae</taxon>
    </lineage>
</organism>
<dbReference type="InterPro" id="IPR050509">
    <property type="entry name" value="CoA-transferase_III"/>
</dbReference>
<evidence type="ECO:0000313" key="2">
    <source>
        <dbReference type="Proteomes" id="UP000703315"/>
    </source>
</evidence>
<dbReference type="PANTHER" id="PTHR48228">
    <property type="entry name" value="SUCCINYL-COA--D-CITRAMALATE COA-TRANSFERASE"/>
    <property type="match status" value="1"/>
</dbReference>
<reference evidence="1" key="2">
    <citation type="submission" date="2021-09" db="EMBL/GenBank/DDBJ databases">
        <authorList>
            <person name="Gilroy R."/>
        </authorList>
    </citation>
    <scope>NUCLEOTIDE SEQUENCE</scope>
    <source>
        <strain evidence="1">ChiHjej13B12-14962</strain>
    </source>
</reference>
<dbReference type="Pfam" id="PF02515">
    <property type="entry name" value="CoA_transf_3"/>
    <property type="match status" value="1"/>
</dbReference>
<proteinExistence type="predicted"/>
<keyword evidence="1" id="KW-0808">Transferase</keyword>
<dbReference type="InterPro" id="IPR044855">
    <property type="entry name" value="CoA-Trfase_III_dom3_sf"/>
</dbReference>
<dbReference type="RefSeq" id="WP_303907064.1">
    <property type="nucleotide sequence ID" value="NZ_DYXC01000119.1"/>
</dbReference>
<name>A0A921K9N9_9MICC</name>
<dbReference type="GO" id="GO:0016740">
    <property type="term" value="F:transferase activity"/>
    <property type="evidence" value="ECO:0007669"/>
    <property type="project" value="UniProtKB-KW"/>
</dbReference>
<dbReference type="Proteomes" id="UP000703315">
    <property type="component" value="Unassembled WGS sequence"/>
</dbReference>
<dbReference type="EMBL" id="DYXC01000119">
    <property type="protein sequence ID" value="HJF15264.1"/>
    <property type="molecule type" value="Genomic_DNA"/>
</dbReference>
<dbReference type="Gene3D" id="3.40.50.10540">
    <property type="entry name" value="Crotonobetainyl-coa:carnitine coa-transferase, domain 1"/>
    <property type="match status" value="1"/>
</dbReference>